<feature type="transmembrane region" description="Helical" evidence="1">
    <location>
        <begin position="49"/>
        <end position="70"/>
    </location>
</feature>
<evidence type="ECO:0000313" key="2">
    <source>
        <dbReference type="EMBL" id="MFC3932858.1"/>
    </source>
</evidence>
<reference evidence="3" key="1">
    <citation type="journal article" date="2019" name="Int. J. Syst. Evol. Microbiol.">
        <title>The Global Catalogue of Microorganisms (GCM) 10K type strain sequencing project: providing services to taxonomists for standard genome sequencing and annotation.</title>
        <authorList>
            <consortium name="The Broad Institute Genomics Platform"/>
            <consortium name="The Broad Institute Genome Sequencing Center for Infectious Disease"/>
            <person name="Wu L."/>
            <person name="Ma J."/>
        </authorList>
    </citation>
    <scope>NUCLEOTIDE SEQUENCE [LARGE SCALE GENOMIC DNA]</scope>
    <source>
        <strain evidence="3">CCUG 58728</strain>
    </source>
</reference>
<accession>A0ABV8D373</accession>
<organism evidence="2 3">
    <name type="scientific">Streptococcus dentapri</name>
    <dbReference type="NCBI Taxonomy" id="573564"/>
    <lineage>
        <taxon>Bacteria</taxon>
        <taxon>Bacillati</taxon>
        <taxon>Bacillota</taxon>
        <taxon>Bacilli</taxon>
        <taxon>Lactobacillales</taxon>
        <taxon>Streptococcaceae</taxon>
        <taxon>Streptococcus</taxon>
    </lineage>
</organism>
<protein>
    <submittedName>
        <fullName evidence="2">Uncharacterized protein</fullName>
    </submittedName>
</protein>
<dbReference type="Proteomes" id="UP001595901">
    <property type="component" value="Unassembled WGS sequence"/>
</dbReference>
<keyword evidence="3" id="KW-1185">Reference proteome</keyword>
<sequence length="281" mass="32762">MITSYRESKLEDIEKRMYTYLTVVRNWFILFLLLFIASLVYWFINPTNIMGAAFTLASLMPLLALGVQYVRENNIYRKDSLKILTEDLDLKKYDDILDYESQVSLKTNWDRIIIRQAELAWLRGDFKDTKDTKGTDYFIEMINPKKVRLSPKERTPLLLTYYLITFANKVFTKRDFGLQACLDDIKTLAVQNDAEADQKAYTQQIVTLMASVIGEGKAIEDFEEIKVSNKLESILRDYLLAENARLLDQKDQAKKLYKKISQEEASLYLVREAKAALKKLK</sequence>
<keyword evidence="1" id="KW-0812">Transmembrane</keyword>
<name>A0ABV8D373_9STRE</name>
<comment type="caution">
    <text evidence="2">The sequence shown here is derived from an EMBL/GenBank/DDBJ whole genome shotgun (WGS) entry which is preliminary data.</text>
</comment>
<keyword evidence="1" id="KW-1133">Transmembrane helix</keyword>
<gene>
    <name evidence="2" type="ORF">ACFOSE_08865</name>
</gene>
<dbReference type="EMBL" id="JBHSAC010000075">
    <property type="protein sequence ID" value="MFC3932858.1"/>
    <property type="molecule type" value="Genomic_DNA"/>
</dbReference>
<keyword evidence="1" id="KW-0472">Membrane</keyword>
<proteinExistence type="predicted"/>
<feature type="transmembrane region" description="Helical" evidence="1">
    <location>
        <begin position="20"/>
        <end position="43"/>
    </location>
</feature>
<evidence type="ECO:0000256" key="1">
    <source>
        <dbReference type="SAM" id="Phobius"/>
    </source>
</evidence>
<evidence type="ECO:0000313" key="3">
    <source>
        <dbReference type="Proteomes" id="UP001595901"/>
    </source>
</evidence>
<dbReference type="RefSeq" id="WP_380432563.1">
    <property type="nucleotide sequence ID" value="NZ_JBHSAC010000075.1"/>
</dbReference>